<protein>
    <submittedName>
        <fullName evidence="2">Uncharacterized protein</fullName>
    </submittedName>
</protein>
<accession>D8M1Z2</accession>
<dbReference type="Proteomes" id="UP000008312">
    <property type="component" value="Unassembled WGS sequence"/>
</dbReference>
<gene>
    <name evidence="2" type="ORF">GSBLH_T00002150001</name>
</gene>
<evidence type="ECO:0000313" key="2">
    <source>
        <dbReference type="EMBL" id="CBK22081.2"/>
    </source>
</evidence>
<dbReference type="InParanoid" id="D8M1Z2"/>
<sequence length="363" mass="37865">MSGVRSLVWKVALGCLSAHRSYEMVVLSRAVGAMVQRDWVAARTVRRAVSGLFSSVCSERCVGGRRGSCFSAMERGSARPGAPGKRANDPEGLHAHVQPASVLQERGGAGPDRAAAAGLRVRSPGNRVQAGHDGPAGRAAALSVLRPVATGRRRRRRKQSSPTDPRRTGRTSALSEPSVSTRGGGVPANSFSLAAPRHRVSADSDLFKVSGARLLLSSGGGVRSPSRLLCVGQQRFESGIAHGSRDVAGRTLGLCVGKPSRYAGNPPLDVPIALDSASVLPRICFGGCALSLGSAVSARSARFPRGSLSLHIDSAGHEREDKGVRIDLDVAISDAGRTESIKHKCGMGTNDVVVASNRGRSCF</sequence>
<name>D8M1Z2_BLAHO</name>
<dbReference type="AlphaFoldDB" id="D8M1Z2"/>
<proteinExistence type="predicted"/>
<dbReference type="RefSeq" id="XP_012896129.1">
    <property type="nucleotide sequence ID" value="XM_013040675.1"/>
</dbReference>
<keyword evidence="3" id="KW-1185">Reference proteome</keyword>
<evidence type="ECO:0000313" key="3">
    <source>
        <dbReference type="Proteomes" id="UP000008312"/>
    </source>
</evidence>
<feature type="compositionally biased region" description="Polar residues" evidence="1">
    <location>
        <begin position="170"/>
        <end position="181"/>
    </location>
</feature>
<dbReference type="EMBL" id="FN668647">
    <property type="protein sequence ID" value="CBK22081.2"/>
    <property type="molecule type" value="Genomic_DNA"/>
</dbReference>
<reference evidence="2" key="1">
    <citation type="submission" date="2010-02" db="EMBL/GenBank/DDBJ databases">
        <title>Sequencing and annotation of the Blastocystis hominis genome.</title>
        <authorList>
            <person name="Wincker P."/>
        </authorList>
    </citation>
    <scope>NUCLEOTIDE SEQUENCE</scope>
    <source>
        <strain evidence="2">Singapore isolate B</strain>
    </source>
</reference>
<evidence type="ECO:0000256" key="1">
    <source>
        <dbReference type="SAM" id="MobiDB-lite"/>
    </source>
</evidence>
<feature type="region of interest" description="Disordered" evidence="1">
    <location>
        <begin position="122"/>
        <end position="191"/>
    </location>
</feature>
<dbReference type="GeneID" id="24919353"/>
<organism evidence="2">
    <name type="scientific">Blastocystis hominis</name>
    <dbReference type="NCBI Taxonomy" id="12968"/>
    <lineage>
        <taxon>Eukaryota</taxon>
        <taxon>Sar</taxon>
        <taxon>Stramenopiles</taxon>
        <taxon>Bigyra</taxon>
        <taxon>Opalozoa</taxon>
        <taxon>Opalinata</taxon>
        <taxon>Blastocystidae</taxon>
        <taxon>Blastocystis</taxon>
    </lineage>
</organism>